<accession>A0A8H2W728</accession>
<feature type="non-terminal residue" evidence="1">
    <location>
        <position position="1"/>
    </location>
</feature>
<organism evidence="1 2">
    <name type="scientific">Rhizoctonia solani</name>
    <dbReference type="NCBI Taxonomy" id="456999"/>
    <lineage>
        <taxon>Eukaryota</taxon>
        <taxon>Fungi</taxon>
        <taxon>Dikarya</taxon>
        <taxon>Basidiomycota</taxon>
        <taxon>Agaricomycotina</taxon>
        <taxon>Agaricomycetes</taxon>
        <taxon>Cantharellales</taxon>
        <taxon>Ceratobasidiaceae</taxon>
        <taxon>Rhizoctonia</taxon>
    </lineage>
</organism>
<name>A0A8H2W728_9AGAM</name>
<dbReference type="AlphaFoldDB" id="A0A8H2W728"/>
<comment type="caution">
    <text evidence="1">The sequence shown here is derived from an EMBL/GenBank/DDBJ whole genome shotgun (WGS) entry which is preliminary data.</text>
</comment>
<sequence>MDSAHLTHGHVVCARAVTQTCPRPDIPNALYKAILPPMELPHFFVTIHNLLSRLILRLAGRLFISEVKPVEPTVSASSPQVVINISSSNVPSEMGVSTRTITYGEAGLILVMDYSAPKHESESNYPHIQMDRETLSHELLTKLVETQERLSHETNLDVEVIGAGILDMLDRVKEYIALDTGNQKEASFLLSIAGNLTDMINPGLDNQKEALIMNAGIWCLNRALQLDPISLTDRIIQLLATLFAKHLGEYERPDRLNFIDMAIEGRHFNTHPENITQEELATDLAILGAGYLQQSQELARPSEAELSIVCHAWAVLLTPREHPGLVNRI</sequence>
<evidence type="ECO:0000313" key="1">
    <source>
        <dbReference type="EMBL" id="CAE6346003.1"/>
    </source>
</evidence>
<proteinExistence type="predicted"/>
<gene>
    <name evidence="1" type="ORF">RDB_LOCUS6264</name>
</gene>
<dbReference type="Proteomes" id="UP000663840">
    <property type="component" value="Unassembled WGS sequence"/>
</dbReference>
<reference evidence="1" key="1">
    <citation type="submission" date="2021-01" db="EMBL/GenBank/DDBJ databases">
        <authorList>
            <person name="Kaushik A."/>
        </authorList>
    </citation>
    <scope>NUCLEOTIDE SEQUENCE</scope>
    <source>
        <strain evidence="1">AG1-1A</strain>
    </source>
</reference>
<dbReference type="EMBL" id="CAJMWR010000113">
    <property type="protein sequence ID" value="CAE6346003.1"/>
    <property type="molecule type" value="Genomic_DNA"/>
</dbReference>
<evidence type="ECO:0000313" key="2">
    <source>
        <dbReference type="Proteomes" id="UP000663840"/>
    </source>
</evidence>
<protein>
    <submittedName>
        <fullName evidence="1">Uncharacterized protein</fullName>
    </submittedName>
</protein>